<organism evidence="1">
    <name type="scientific">Trypanosoma vivax (strain Y486)</name>
    <dbReference type="NCBI Taxonomy" id="1055687"/>
    <lineage>
        <taxon>Eukaryota</taxon>
        <taxon>Discoba</taxon>
        <taxon>Euglenozoa</taxon>
        <taxon>Kinetoplastea</taxon>
        <taxon>Metakinetoplastina</taxon>
        <taxon>Trypanosomatida</taxon>
        <taxon>Trypanosomatidae</taxon>
        <taxon>Trypanosoma</taxon>
        <taxon>Duttonella</taxon>
    </lineage>
</organism>
<gene>
    <name evidence="1" type="ORF">TVY486_1004310</name>
</gene>
<reference evidence="1" key="1">
    <citation type="journal article" date="2012" name="Proc. Natl. Acad. Sci. U.S.A.">
        <title>Antigenic diversity is generated by distinct evolutionary mechanisms in African trypanosome species.</title>
        <authorList>
            <person name="Jackson A.P."/>
            <person name="Berry A."/>
            <person name="Aslett M."/>
            <person name="Allison H.C."/>
            <person name="Burton P."/>
            <person name="Vavrova-Anderson J."/>
            <person name="Brown R."/>
            <person name="Browne H."/>
            <person name="Corton N."/>
            <person name="Hauser H."/>
            <person name="Gamble J."/>
            <person name="Gilderthorp R."/>
            <person name="Marcello L."/>
            <person name="McQuillan J."/>
            <person name="Otto T.D."/>
            <person name="Quail M.A."/>
            <person name="Sanders M.J."/>
            <person name="van Tonder A."/>
            <person name="Ginger M.L."/>
            <person name="Field M.C."/>
            <person name="Barry J.D."/>
            <person name="Hertz-Fowler C."/>
            <person name="Berriman M."/>
        </authorList>
    </citation>
    <scope>NUCLEOTIDE SEQUENCE</scope>
    <source>
        <strain evidence="1">Y486</strain>
    </source>
</reference>
<sequence>MHCTMNTIHPQTATVELMCSEHIQRTILTCDEITAFQSIVARAIVSHCGKCGCVAERAPLPPLSFREGDASAKRLRRLFFPETGDDRNEEWVRDLDAKLRRKEEFMCNEGRLLRRIAAASQNIRQSGLSLYESDGKTR</sequence>
<name>G0U677_TRYVY</name>
<accession>G0U677</accession>
<proteinExistence type="predicted"/>
<protein>
    <submittedName>
        <fullName evidence="1">Uncharacterized protein</fullName>
    </submittedName>
</protein>
<dbReference type="AlphaFoldDB" id="G0U677"/>
<dbReference type="EMBL" id="HE573026">
    <property type="protein sequence ID" value="CCC51380.1"/>
    <property type="molecule type" value="Genomic_DNA"/>
</dbReference>
<evidence type="ECO:0000313" key="1">
    <source>
        <dbReference type="EMBL" id="CCC51380.1"/>
    </source>
</evidence>
<dbReference type="VEuPathDB" id="TriTrypDB:TvY486_1004310"/>